<gene>
    <name evidence="3" type="ORF">LSAT_V11C300133140</name>
</gene>
<comment type="caution">
    <text evidence="3">The sequence shown here is derived from an EMBL/GenBank/DDBJ whole genome shotgun (WGS) entry which is preliminary data.</text>
</comment>
<dbReference type="PANTHER" id="PTHR31973">
    <property type="entry name" value="POLYPROTEIN, PUTATIVE-RELATED"/>
    <property type="match status" value="1"/>
</dbReference>
<evidence type="ECO:0000313" key="4">
    <source>
        <dbReference type="Proteomes" id="UP000235145"/>
    </source>
</evidence>
<evidence type="ECO:0000256" key="1">
    <source>
        <dbReference type="SAM" id="MobiDB-lite"/>
    </source>
</evidence>
<keyword evidence="4" id="KW-1185">Reference proteome</keyword>
<dbReference type="PANTHER" id="PTHR31973:SF189">
    <property type="entry name" value="TRANSPOSASE, MUDR, PLANT, MULE TRANSPOSASE DOMAIN PROTEIN-RELATED"/>
    <property type="match status" value="1"/>
</dbReference>
<evidence type="ECO:0000259" key="2">
    <source>
        <dbReference type="Pfam" id="PF03108"/>
    </source>
</evidence>
<feature type="compositionally biased region" description="Acidic residues" evidence="1">
    <location>
        <begin position="127"/>
        <end position="148"/>
    </location>
</feature>
<organism evidence="3 4">
    <name type="scientific">Lactuca sativa</name>
    <name type="common">Garden lettuce</name>
    <dbReference type="NCBI Taxonomy" id="4236"/>
    <lineage>
        <taxon>Eukaryota</taxon>
        <taxon>Viridiplantae</taxon>
        <taxon>Streptophyta</taxon>
        <taxon>Embryophyta</taxon>
        <taxon>Tracheophyta</taxon>
        <taxon>Spermatophyta</taxon>
        <taxon>Magnoliopsida</taxon>
        <taxon>eudicotyledons</taxon>
        <taxon>Gunneridae</taxon>
        <taxon>Pentapetalae</taxon>
        <taxon>asterids</taxon>
        <taxon>campanulids</taxon>
        <taxon>Asterales</taxon>
        <taxon>Asteraceae</taxon>
        <taxon>Cichorioideae</taxon>
        <taxon>Cichorieae</taxon>
        <taxon>Lactucinae</taxon>
        <taxon>Lactuca</taxon>
    </lineage>
</organism>
<evidence type="ECO:0000313" key="3">
    <source>
        <dbReference type="EMBL" id="KAJ0215458.1"/>
    </source>
</evidence>
<sequence length="300" mass="34357">MTYGECITFLGQFMQESIKKLYYSKPGKPLIYGIIVIANDEDYGGFIFQAYGKDGKICMYVDHDGQGIENLVGSQIEEDNGDDSSINGGENEEKIDNLTDVDVEFNEDIITMNKTKGDEFLNRLCGEEEEGNGNNIDDDDDDDDDDGREENTNFPILGMRFKDLSQLKSMLCNYAVANGYQLCFEKNDRKRLLVKCCKGECTFRLWASWMSYESSFQIKSLKPVHKCARNYKLGSMITYAWIGNHYTREFLLRQKKSVRKLRTTVSHNFGIHVSVGQCRRAKKYALQLIDGTLVEHYAKL</sequence>
<feature type="region of interest" description="Disordered" evidence="1">
    <location>
        <begin position="127"/>
        <end position="152"/>
    </location>
</feature>
<dbReference type="AlphaFoldDB" id="A0A9R1W105"/>
<reference evidence="3 4" key="1">
    <citation type="journal article" date="2017" name="Nat. Commun.">
        <title>Genome assembly with in vitro proximity ligation data and whole-genome triplication in lettuce.</title>
        <authorList>
            <person name="Reyes-Chin-Wo S."/>
            <person name="Wang Z."/>
            <person name="Yang X."/>
            <person name="Kozik A."/>
            <person name="Arikit S."/>
            <person name="Song C."/>
            <person name="Xia L."/>
            <person name="Froenicke L."/>
            <person name="Lavelle D.O."/>
            <person name="Truco M.J."/>
            <person name="Xia R."/>
            <person name="Zhu S."/>
            <person name="Xu C."/>
            <person name="Xu H."/>
            <person name="Xu X."/>
            <person name="Cox K."/>
            <person name="Korf I."/>
            <person name="Meyers B.C."/>
            <person name="Michelmore R.W."/>
        </authorList>
    </citation>
    <scope>NUCLEOTIDE SEQUENCE [LARGE SCALE GENOMIC DNA]</scope>
    <source>
        <strain evidence="4">cv. Salinas</strain>
        <tissue evidence="3">Seedlings</tissue>
    </source>
</reference>
<dbReference type="Pfam" id="PF03108">
    <property type="entry name" value="DBD_Tnp_Mut"/>
    <property type="match status" value="1"/>
</dbReference>
<dbReference type="Proteomes" id="UP000235145">
    <property type="component" value="Unassembled WGS sequence"/>
</dbReference>
<proteinExistence type="predicted"/>
<dbReference type="InterPro" id="IPR004332">
    <property type="entry name" value="Transposase_MuDR"/>
</dbReference>
<name>A0A9R1W105_LACSA</name>
<dbReference type="EMBL" id="NBSK02000003">
    <property type="protein sequence ID" value="KAJ0215458.1"/>
    <property type="molecule type" value="Genomic_DNA"/>
</dbReference>
<protein>
    <recommendedName>
        <fullName evidence="2">Transposase MuDR plant domain-containing protein</fullName>
    </recommendedName>
</protein>
<accession>A0A9R1W105</accession>
<feature type="domain" description="Transposase MuDR plant" evidence="2">
    <location>
        <begin position="157"/>
        <end position="218"/>
    </location>
</feature>